<proteinExistence type="predicted"/>
<organism evidence="1 2">
    <name type="scientific">Trichinella pseudospiralis</name>
    <name type="common">Parasitic roundworm</name>
    <dbReference type="NCBI Taxonomy" id="6337"/>
    <lineage>
        <taxon>Eukaryota</taxon>
        <taxon>Metazoa</taxon>
        <taxon>Ecdysozoa</taxon>
        <taxon>Nematoda</taxon>
        <taxon>Enoplea</taxon>
        <taxon>Dorylaimia</taxon>
        <taxon>Trichinellida</taxon>
        <taxon>Trichinellidae</taxon>
        <taxon>Trichinella</taxon>
    </lineage>
</organism>
<name>A0A0V0XZP1_TRIPS</name>
<gene>
    <name evidence="1" type="ORF">T4E_7639</name>
</gene>
<evidence type="ECO:0000313" key="1">
    <source>
        <dbReference type="EMBL" id="KRX93582.1"/>
    </source>
</evidence>
<dbReference type="AlphaFoldDB" id="A0A0V0XZP1"/>
<accession>A0A0V0XZP1</accession>
<evidence type="ECO:0000313" key="2">
    <source>
        <dbReference type="Proteomes" id="UP000054815"/>
    </source>
</evidence>
<dbReference type="EMBL" id="JYDU01000086">
    <property type="protein sequence ID" value="KRX93582.1"/>
    <property type="molecule type" value="Genomic_DNA"/>
</dbReference>
<protein>
    <submittedName>
        <fullName evidence="1">Uncharacterized protein</fullName>
    </submittedName>
</protein>
<dbReference type="Proteomes" id="UP000054815">
    <property type="component" value="Unassembled WGS sequence"/>
</dbReference>
<reference evidence="1 2" key="1">
    <citation type="submission" date="2015-01" db="EMBL/GenBank/DDBJ databases">
        <title>Evolution of Trichinella species and genotypes.</title>
        <authorList>
            <person name="Korhonen P.K."/>
            <person name="Edoardo P."/>
            <person name="Giuseppe L.R."/>
            <person name="Gasser R.B."/>
        </authorList>
    </citation>
    <scope>NUCLEOTIDE SEQUENCE [LARGE SCALE GENOMIC DNA]</scope>
    <source>
        <strain evidence="1">ISS141</strain>
    </source>
</reference>
<comment type="caution">
    <text evidence="1">The sequence shown here is derived from an EMBL/GenBank/DDBJ whole genome shotgun (WGS) entry which is preliminary data.</text>
</comment>
<sequence length="68" mass="7623">MEIRTIDVIVVTGGKYTKRLRQTEFGECSIRENRASVLCWLGTLFNCPLAASTVSEMSNSTKKTHTNQ</sequence>